<reference evidence="2" key="1">
    <citation type="submission" date="2013-02" db="EMBL/GenBank/DDBJ databases">
        <authorList>
            <person name="Hughes D."/>
        </authorList>
    </citation>
    <scope>NUCLEOTIDE SEQUENCE</scope>
    <source>
        <strain>Durham</strain>
        <strain evidence="2">NC isolate 2 -- Noor lab</strain>
    </source>
</reference>
<name>T1H1B9_MEGSC</name>
<reference evidence="1" key="2">
    <citation type="submission" date="2015-06" db="UniProtKB">
        <authorList>
            <consortium name="EnsemblMetazoa"/>
        </authorList>
    </citation>
    <scope>IDENTIFICATION</scope>
</reference>
<accession>T1H1B9</accession>
<keyword evidence="2" id="KW-1185">Reference proteome</keyword>
<protein>
    <submittedName>
        <fullName evidence="1">Uncharacterized protein</fullName>
    </submittedName>
</protein>
<dbReference type="AlphaFoldDB" id="T1H1B9"/>
<dbReference type="EMBL" id="CAQQ02389165">
    <property type="status" value="NOT_ANNOTATED_CDS"/>
    <property type="molecule type" value="Genomic_DNA"/>
</dbReference>
<dbReference type="EnsemblMetazoa" id="MESCA009978-RA">
    <property type="protein sequence ID" value="MESCA009978-PA"/>
    <property type="gene ID" value="MESCA009978"/>
</dbReference>
<sequence length="105" mass="12105">MLIGFTCGALREFENWAKFGKFWTKGCSFGHDTIKISNIGNIYLFGKETIDKHLFLERDNPINTSEKREFGVGFAVRGKARQYVTRWVDSSNSMYRPSEARVSEI</sequence>
<organism evidence="1 2">
    <name type="scientific">Megaselia scalaris</name>
    <name type="common">Humpbacked fly</name>
    <name type="synonym">Phora scalaris</name>
    <dbReference type="NCBI Taxonomy" id="36166"/>
    <lineage>
        <taxon>Eukaryota</taxon>
        <taxon>Metazoa</taxon>
        <taxon>Ecdysozoa</taxon>
        <taxon>Arthropoda</taxon>
        <taxon>Hexapoda</taxon>
        <taxon>Insecta</taxon>
        <taxon>Pterygota</taxon>
        <taxon>Neoptera</taxon>
        <taxon>Endopterygota</taxon>
        <taxon>Diptera</taxon>
        <taxon>Brachycera</taxon>
        <taxon>Muscomorpha</taxon>
        <taxon>Platypezoidea</taxon>
        <taxon>Phoridae</taxon>
        <taxon>Megaseliini</taxon>
        <taxon>Megaselia</taxon>
    </lineage>
</organism>
<evidence type="ECO:0000313" key="1">
    <source>
        <dbReference type="EnsemblMetazoa" id="MESCA009978-PA"/>
    </source>
</evidence>
<dbReference type="Proteomes" id="UP000015102">
    <property type="component" value="Unassembled WGS sequence"/>
</dbReference>
<proteinExistence type="predicted"/>
<dbReference type="HOGENOM" id="CLU_2239664_0_0_1"/>
<dbReference type="EMBL" id="CAQQ02389164">
    <property type="status" value="NOT_ANNOTATED_CDS"/>
    <property type="molecule type" value="Genomic_DNA"/>
</dbReference>
<evidence type="ECO:0000313" key="2">
    <source>
        <dbReference type="Proteomes" id="UP000015102"/>
    </source>
</evidence>